<organism evidence="2 3">
    <name type="scientific">Vogesella indigofera</name>
    <name type="common">Pseudomonas indigofera</name>
    <dbReference type="NCBI Taxonomy" id="45465"/>
    <lineage>
        <taxon>Bacteria</taxon>
        <taxon>Pseudomonadati</taxon>
        <taxon>Pseudomonadota</taxon>
        <taxon>Betaproteobacteria</taxon>
        <taxon>Neisseriales</taxon>
        <taxon>Chromobacteriaceae</taxon>
        <taxon>Vogesella</taxon>
    </lineage>
</organism>
<reference evidence="2 3" key="1">
    <citation type="submission" date="2018-10" db="EMBL/GenBank/DDBJ databases">
        <title>Genomic Encyclopedia of Type Strains, Phase IV (KMG-IV): sequencing the most valuable type-strain genomes for metagenomic binning, comparative biology and taxonomic classification.</title>
        <authorList>
            <person name="Goeker M."/>
        </authorList>
    </citation>
    <scope>NUCLEOTIDE SEQUENCE [LARGE SCALE GENOMIC DNA]</scope>
    <source>
        <strain evidence="2 3">DSM 3303</strain>
    </source>
</reference>
<feature type="transmembrane region" description="Helical" evidence="1">
    <location>
        <begin position="178"/>
        <end position="197"/>
    </location>
</feature>
<protein>
    <recommendedName>
        <fullName evidence="4">DUF4239 domain-containing protein</fullName>
    </recommendedName>
</protein>
<dbReference type="EMBL" id="RBID01000015">
    <property type="protein sequence ID" value="RKQ58008.1"/>
    <property type="molecule type" value="Genomic_DNA"/>
</dbReference>
<proteinExistence type="predicted"/>
<feature type="transmembrane region" description="Helical" evidence="1">
    <location>
        <begin position="45"/>
        <end position="65"/>
    </location>
</feature>
<feature type="transmembrane region" description="Helical" evidence="1">
    <location>
        <begin position="203"/>
        <end position="226"/>
    </location>
</feature>
<keyword evidence="1" id="KW-0472">Membrane</keyword>
<evidence type="ECO:0008006" key="4">
    <source>
        <dbReference type="Google" id="ProtNLM"/>
    </source>
</evidence>
<dbReference type="RefSeq" id="WP_147424492.1">
    <property type="nucleotide sequence ID" value="NZ_RBID01000015.1"/>
</dbReference>
<gene>
    <name evidence="2" type="ORF">C8E02_2321</name>
</gene>
<keyword evidence="1" id="KW-1133">Transmembrane helix</keyword>
<dbReference type="InterPro" id="IPR025333">
    <property type="entry name" value="DUF4239"/>
</dbReference>
<keyword evidence="1" id="KW-0812">Transmembrane</keyword>
<evidence type="ECO:0000313" key="3">
    <source>
        <dbReference type="Proteomes" id="UP000279384"/>
    </source>
</evidence>
<name>A0A495BAL3_VOGIN</name>
<dbReference type="Proteomes" id="UP000279384">
    <property type="component" value="Unassembled WGS sequence"/>
</dbReference>
<dbReference type="AlphaFoldDB" id="A0A495BAL3"/>
<accession>A0A495BAL3</accession>
<comment type="caution">
    <text evidence="2">The sequence shown here is derived from an EMBL/GenBank/DDBJ whole genome shotgun (WGS) entry which is preliminary data.</text>
</comment>
<sequence>MSTLSRCALVALMVLCFAILGMSIHEFIPFQMSFPMDMARSISGLVGTLFAIVLGLLVSSSYNAFNGHKADLNSLVTVLANIDLLLKRFQSKDNPSRHILREIVIALHCRYWPEKNGTHWKKVGYANLSDDIDGMIEINKIAESMPGVTQDDINAIRQLSSNFVTTQSNIIRNLSNQVPSLLLFIIFGWACLLFFLYGCTGEASLFSAFLLSMGSLAVASTNFLILELTQPYHGIFKVSSAALDLLIDSMNKDQQELSSNKQPATFI</sequence>
<evidence type="ECO:0000256" key="1">
    <source>
        <dbReference type="SAM" id="Phobius"/>
    </source>
</evidence>
<evidence type="ECO:0000313" key="2">
    <source>
        <dbReference type="EMBL" id="RKQ58008.1"/>
    </source>
</evidence>
<dbReference type="Pfam" id="PF14023">
    <property type="entry name" value="Bestrophin-like"/>
    <property type="match status" value="1"/>
</dbReference>